<name>A0AAD7Z3B2_DIPPU</name>
<sequence length="59" mass="6803">RWSSVVFNEIAHEPKAMKQGCTNLPFASVWIQMMHTNTGIRISSYHYVKEVGTIIEMSF</sequence>
<evidence type="ECO:0000313" key="2">
    <source>
        <dbReference type="Proteomes" id="UP001233999"/>
    </source>
</evidence>
<reference evidence="1" key="1">
    <citation type="journal article" date="2023" name="IScience">
        <title>Live-bearing cockroach genome reveals convergent evolutionary mechanisms linked to viviparity in insects and beyond.</title>
        <authorList>
            <person name="Fouks B."/>
            <person name="Harrison M.C."/>
            <person name="Mikhailova A.A."/>
            <person name="Marchal E."/>
            <person name="English S."/>
            <person name="Carruthers M."/>
            <person name="Jennings E.C."/>
            <person name="Chiamaka E.L."/>
            <person name="Frigard R.A."/>
            <person name="Pippel M."/>
            <person name="Attardo G.M."/>
            <person name="Benoit J.B."/>
            <person name="Bornberg-Bauer E."/>
            <person name="Tobe S.S."/>
        </authorList>
    </citation>
    <scope>NUCLEOTIDE SEQUENCE</scope>
    <source>
        <strain evidence="1">Stay&amp;Tobe</strain>
    </source>
</reference>
<feature type="non-terminal residue" evidence="1">
    <location>
        <position position="1"/>
    </location>
</feature>
<organism evidence="1 2">
    <name type="scientific">Diploptera punctata</name>
    <name type="common">Pacific beetle cockroach</name>
    <dbReference type="NCBI Taxonomy" id="6984"/>
    <lineage>
        <taxon>Eukaryota</taxon>
        <taxon>Metazoa</taxon>
        <taxon>Ecdysozoa</taxon>
        <taxon>Arthropoda</taxon>
        <taxon>Hexapoda</taxon>
        <taxon>Insecta</taxon>
        <taxon>Pterygota</taxon>
        <taxon>Neoptera</taxon>
        <taxon>Polyneoptera</taxon>
        <taxon>Dictyoptera</taxon>
        <taxon>Blattodea</taxon>
        <taxon>Blaberoidea</taxon>
        <taxon>Blaberidae</taxon>
        <taxon>Diplopterinae</taxon>
        <taxon>Diploptera</taxon>
    </lineage>
</organism>
<dbReference type="Proteomes" id="UP001233999">
    <property type="component" value="Unassembled WGS sequence"/>
</dbReference>
<reference evidence="1" key="2">
    <citation type="submission" date="2023-05" db="EMBL/GenBank/DDBJ databases">
        <authorList>
            <person name="Fouks B."/>
        </authorList>
    </citation>
    <scope>NUCLEOTIDE SEQUENCE</scope>
    <source>
        <strain evidence="1">Stay&amp;Tobe</strain>
        <tissue evidence="1">Testes</tissue>
    </source>
</reference>
<protein>
    <submittedName>
        <fullName evidence="1">Uncharacterized protein</fullName>
    </submittedName>
</protein>
<evidence type="ECO:0000313" key="1">
    <source>
        <dbReference type="EMBL" id="KAJ9573710.1"/>
    </source>
</evidence>
<comment type="caution">
    <text evidence="1">The sequence shown here is derived from an EMBL/GenBank/DDBJ whole genome shotgun (WGS) entry which is preliminary data.</text>
</comment>
<dbReference type="EMBL" id="JASPKZ010010685">
    <property type="protein sequence ID" value="KAJ9573710.1"/>
    <property type="molecule type" value="Genomic_DNA"/>
</dbReference>
<feature type="non-terminal residue" evidence="1">
    <location>
        <position position="59"/>
    </location>
</feature>
<gene>
    <name evidence="1" type="ORF">L9F63_008923</name>
</gene>
<keyword evidence="2" id="KW-1185">Reference proteome</keyword>
<proteinExistence type="predicted"/>
<dbReference type="AlphaFoldDB" id="A0AAD7Z3B2"/>
<accession>A0AAD7Z3B2</accession>